<dbReference type="Pfam" id="PF04326">
    <property type="entry name" value="SLFN_AlbA_2"/>
    <property type="match status" value="1"/>
</dbReference>
<comment type="caution">
    <text evidence="2">The sequence shown here is derived from an EMBL/GenBank/DDBJ whole genome shotgun (WGS) entry which is preliminary data.</text>
</comment>
<keyword evidence="2" id="KW-0547">Nucleotide-binding</keyword>
<name>A0A553JTR2_SHEHA</name>
<dbReference type="RefSeq" id="WP_143562930.1">
    <property type="nucleotide sequence ID" value="NZ_BMPL01000002.1"/>
</dbReference>
<reference evidence="3" key="1">
    <citation type="submission" date="2019-07" db="EMBL/GenBank/DDBJ databases">
        <title>Shewanella sp. YLB-08 draft genomic sequence.</title>
        <authorList>
            <person name="Yu L."/>
        </authorList>
    </citation>
    <scope>NUCLEOTIDE SEQUENCE [LARGE SCALE GENOMIC DNA]</scope>
    <source>
        <strain evidence="3">JCM 20706</strain>
    </source>
</reference>
<feature type="domain" description="Schlafen AlbA-2" evidence="1">
    <location>
        <begin position="15"/>
        <end position="144"/>
    </location>
</feature>
<dbReference type="InterPro" id="IPR007421">
    <property type="entry name" value="Schlafen_AlbA_2_dom"/>
</dbReference>
<dbReference type="PANTHER" id="PTHR30595:SF6">
    <property type="entry name" value="SCHLAFEN ALBA-2 DOMAIN-CONTAINING PROTEIN"/>
    <property type="match status" value="1"/>
</dbReference>
<organism evidence="2 3">
    <name type="scientific">Shewanella hanedai</name>
    <name type="common">Alteromonas hanedai</name>
    <dbReference type="NCBI Taxonomy" id="25"/>
    <lineage>
        <taxon>Bacteria</taxon>
        <taxon>Pseudomonadati</taxon>
        <taxon>Pseudomonadota</taxon>
        <taxon>Gammaproteobacteria</taxon>
        <taxon>Alteromonadales</taxon>
        <taxon>Shewanellaceae</taxon>
        <taxon>Shewanella</taxon>
    </lineage>
</organism>
<dbReference type="Gene3D" id="3.30.950.30">
    <property type="entry name" value="Schlafen, AAA domain"/>
    <property type="match status" value="1"/>
</dbReference>
<protein>
    <submittedName>
        <fullName evidence="2">ATP-binding protein</fullName>
    </submittedName>
</protein>
<proteinExistence type="predicted"/>
<gene>
    <name evidence="2" type="ORF">FN961_02285</name>
</gene>
<dbReference type="GO" id="GO:0005524">
    <property type="term" value="F:ATP binding"/>
    <property type="evidence" value="ECO:0007669"/>
    <property type="project" value="UniProtKB-KW"/>
</dbReference>
<sequence>MSTEELINSLLYEEESTTLDFKSEQYKFVKAQDWEKAELLKDIVAFSNAWRRSDAYILIGVKELKGGKSLIEGISDDLDDAQLQQFIQSKINKPIHFSYLTTEMEGKKIALITIPVQSRPVFLKKDFASLKANTVYVRRGSSTSIALPDEIASMGSSDNGEVKKSPKLEVFIVSGEHDEIQLDSIDESVLLAKIPGKDEFPKYGEIDYPPQFRHFALSSSLLGGKNREYYSEFAEYFRQVQSFFTLKIGVKNDGNLVARDVRAVVDFQGLPEGSVVFHECRVPERPEPETGYPSLHNYNRAPAIYDLSIKTIAEGYRANFDFGKLQSKDSLVCSECLCVKITDSCQISASVTIYSDDLEIPEKLNLLINVSAEVKNYSINEMMELSERFLIR</sequence>
<keyword evidence="2" id="KW-0067">ATP-binding</keyword>
<evidence type="ECO:0000313" key="2">
    <source>
        <dbReference type="EMBL" id="TRY15833.1"/>
    </source>
</evidence>
<accession>A0A553JTR2</accession>
<evidence type="ECO:0000259" key="1">
    <source>
        <dbReference type="Pfam" id="PF04326"/>
    </source>
</evidence>
<keyword evidence="3" id="KW-1185">Reference proteome</keyword>
<dbReference type="OrthoDB" id="346095at2"/>
<dbReference type="Proteomes" id="UP000318126">
    <property type="component" value="Unassembled WGS sequence"/>
</dbReference>
<dbReference type="InterPro" id="IPR038461">
    <property type="entry name" value="Schlafen_AlbA_2_dom_sf"/>
</dbReference>
<dbReference type="AlphaFoldDB" id="A0A553JTR2"/>
<evidence type="ECO:0000313" key="3">
    <source>
        <dbReference type="Proteomes" id="UP000318126"/>
    </source>
</evidence>
<dbReference type="PANTHER" id="PTHR30595">
    <property type="entry name" value="GLPR-RELATED TRANSCRIPTIONAL REPRESSOR"/>
    <property type="match status" value="1"/>
</dbReference>
<dbReference type="EMBL" id="VKGK01000002">
    <property type="protein sequence ID" value="TRY15833.1"/>
    <property type="molecule type" value="Genomic_DNA"/>
</dbReference>